<reference evidence="2 3" key="1">
    <citation type="journal article" date="2005" name="Nature">
        <title>The map-based sequence of the rice genome.</title>
        <authorList>
            <consortium name="International rice genome sequencing project (IRGSP)"/>
            <person name="Matsumoto T."/>
            <person name="Wu J."/>
            <person name="Kanamori H."/>
            <person name="Katayose Y."/>
            <person name="Fujisawa M."/>
            <person name="Namiki N."/>
            <person name="Mizuno H."/>
            <person name="Yamamoto K."/>
            <person name="Antonio B.A."/>
            <person name="Baba T."/>
            <person name="Sakata K."/>
            <person name="Nagamura Y."/>
            <person name="Aoki H."/>
            <person name="Arikawa K."/>
            <person name="Arita K."/>
            <person name="Bito T."/>
            <person name="Chiden Y."/>
            <person name="Fujitsuka N."/>
            <person name="Fukunaka R."/>
            <person name="Hamada M."/>
            <person name="Harada C."/>
            <person name="Hayashi A."/>
            <person name="Hijishita S."/>
            <person name="Honda M."/>
            <person name="Hosokawa S."/>
            <person name="Ichikawa Y."/>
            <person name="Idonuma A."/>
            <person name="Iijima M."/>
            <person name="Ikeda M."/>
            <person name="Ikeno M."/>
            <person name="Ito K."/>
            <person name="Ito S."/>
            <person name="Ito T."/>
            <person name="Ito Y."/>
            <person name="Ito Y."/>
            <person name="Iwabuchi A."/>
            <person name="Kamiya K."/>
            <person name="Karasawa W."/>
            <person name="Kurita K."/>
            <person name="Katagiri S."/>
            <person name="Kikuta A."/>
            <person name="Kobayashi H."/>
            <person name="Kobayashi N."/>
            <person name="Machita K."/>
            <person name="Maehara T."/>
            <person name="Masukawa M."/>
            <person name="Mizubayashi T."/>
            <person name="Mukai Y."/>
            <person name="Nagasaki H."/>
            <person name="Nagata Y."/>
            <person name="Naito S."/>
            <person name="Nakashima M."/>
            <person name="Nakama Y."/>
            <person name="Nakamichi Y."/>
            <person name="Nakamura M."/>
            <person name="Meguro A."/>
            <person name="Negishi M."/>
            <person name="Ohta I."/>
            <person name="Ohta T."/>
            <person name="Okamoto M."/>
            <person name="Ono N."/>
            <person name="Saji S."/>
            <person name="Sakaguchi M."/>
            <person name="Sakai K."/>
            <person name="Shibata M."/>
            <person name="Shimokawa T."/>
            <person name="Song J."/>
            <person name="Takazaki Y."/>
            <person name="Terasawa K."/>
            <person name="Tsugane M."/>
            <person name="Tsuji K."/>
            <person name="Ueda S."/>
            <person name="Waki K."/>
            <person name="Yamagata H."/>
            <person name="Yamamoto M."/>
            <person name="Yamamoto S."/>
            <person name="Yamane H."/>
            <person name="Yoshiki S."/>
            <person name="Yoshihara R."/>
            <person name="Yukawa K."/>
            <person name="Zhong H."/>
            <person name="Yano M."/>
            <person name="Yuan Q."/>
            <person name="Ouyang S."/>
            <person name="Liu J."/>
            <person name="Jones K.M."/>
            <person name="Gansberger K."/>
            <person name="Moffat K."/>
            <person name="Hill J."/>
            <person name="Bera J."/>
            <person name="Fadrosh D."/>
            <person name="Jin S."/>
            <person name="Johri S."/>
            <person name="Kim M."/>
            <person name="Overton L."/>
            <person name="Reardon M."/>
            <person name="Tsitrin T."/>
            <person name="Vuong H."/>
            <person name="Weaver B."/>
            <person name="Ciecko A."/>
            <person name="Tallon L."/>
            <person name="Jackson J."/>
            <person name="Pai G."/>
            <person name="Aken S.V."/>
            <person name="Utterback T."/>
            <person name="Reidmuller S."/>
            <person name="Feldblyum T."/>
            <person name="Hsiao J."/>
            <person name="Zismann V."/>
            <person name="Iobst S."/>
            <person name="de Vazeille A.R."/>
            <person name="Buell C.R."/>
            <person name="Ying K."/>
            <person name="Li Y."/>
            <person name="Lu T."/>
            <person name="Huang Y."/>
            <person name="Zhao Q."/>
            <person name="Feng Q."/>
            <person name="Zhang L."/>
            <person name="Zhu J."/>
            <person name="Weng Q."/>
            <person name="Mu J."/>
            <person name="Lu Y."/>
            <person name="Fan D."/>
            <person name="Liu Y."/>
            <person name="Guan J."/>
            <person name="Zhang Y."/>
            <person name="Yu S."/>
            <person name="Liu X."/>
            <person name="Zhang Y."/>
            <person name="Hong G."/>
            <person name="Han B."/>
            <person name="Choisne N."/>
            <person name="Demange N."/>
            <person name="Orjeda G."/>
            <person name="Samain S."/>
            <person name="Cattolico L."/>
            <person name="Pelletier E."/>
            <person name="Couloux A."/>
            <person name="Segurens B."/>
            <person name="Wincker P."/>
            <person name="D'Hont A."/>
            <person name="Scarpelli C."/>
            <person name="Weissenbach J."/>
            <person name="Salanoubat M."/>
            <person name="Quetier F."/>
            <person name="Yu Y."/>
            <person name="Kim H.R."/>
            <person name="Rambo T."/>
            <person name="Currie J."/>
            <person name="Collura K."/>
            <person name="Luo M."/>
            <person name="Yang T."/>
            <person name="Ammiraju J.S.S."/>
            <person name="Engler F."/>
            <person name="Soderlund C."/>
            <person name="Wing R.A."/>
            <person name="Palmer L.E."/>
            <person name="de la Bastide M."/>
            <person name="Spiegel L."/>
            <person name="Nascimento L."/>
            <person name="Zutavern T."/>
            <person name="O'Shaughnessy A."/>
            <person name="Dike S."/>
            <person name="Dedhia N."/>
            <person name="Preston R."/>
            <person name="Balija V."/>
            <person name="McCombie W.R."/>
            <person name="Chow T."/>
            <person name="Chen H."/>
            <person name="Chung M."/>
            <person name="Chen C."/>
            <person name="Shaw J."/>
            <person name="Wu H."/>
            <person name="Hsiao K."/>
            <person name="Chao Y."/>
            <person name="Chu M."/>
            <person name="Cheng C."/>
            <person name="Hour A."/>
            <person name="Lee P."/>
            <person name="Lin S."/>
            <person name="Lin Y."/>
            <person name="Liou J."/>
            <person name="Liu S."/>
            <person name="Hsing Y."/>
            <person name="Raghuvanshi S."/>
            <person name="Mohanty A."/>
            <person name="Bharti A.K."/>
            <person name="Gaur A."/>
            <person name="Gupta V."/>
            <person name="Kumar D."/>
            <person name="Ravi V."/>
            <person name="Vij S."/>
            <person name="Kapur A."/>
            <person name="Khurana P."/>
            <person name="Khurana P."/>
            <person name="Khurana J.P."/>
            <person name="Tyagi A.K."/>
            <person name="Gaikwad K."/>
            <person name="Singh A."/>
            <person name="Dalal V."/>
            <person name="Srivastava S."/>
            <person name="Dixit A."/>
            <person name="Pal A.K."/>
            <person name="Ghazi I.A."/>
            <person name="Yadav M."/>
            <person name="Pandit A."/>
            <person name="Bhargava A."/>
            <person name="Sureshbabu K."/>
            <person name="Batra K."/>
            <person name="Sharma T.R."/>
            <person name="Mohapatra T."/>
            <person name="Singh N.K."/>
            <person name="Messing J."/>
            <person name="Nelson A.B."/>
            <person name="Fuks G."/>
            <person name="Kavchok S."/>
            <person name="Keizer G."/>
            <person name="Linton E."/>
            <person name="Llaca V."/>
            <person name="Song R."/>
            <person name="Tanyolac B."/>
            <person name="Young S."/>
            <person name="Ho-Il K."/>
            <person name="Hahn J.H."/>
            <person name="Sangsakoo G."/>
            <person name="Vanavichit A."/>
            <person name="de Mattos Luiz.A.T."/>
            <person name="Zimmer P.D."/>
            <person name="Malone G."/>
            <person name="Dellagostin O."/>
            <person name="de Oliveira A.C."/>
            <person name="Bevan M."/>
            <person name="Bancroft I."/>
            <person name="Minx P."/>
            <person name="Cordum H."/>
            <person name="Wilson R."/>
            <person name="Cheng Z."/>
            <person name="Jin W."/>
            <person name="Jiang J."/>
            <person name="Leong S.A."/>
            <person name="Iwama H."/>
            <person name="Gojobori T."/>
            <person name="Itoh T."/>
            <person name="Niimura Y."/>
            <person name="Fujii Y."/>
            <person name="Habara T."/>
            <person name="Sakai H."/>
            <person name="Sato Y."/>
            <person name="Wilson G."/>
            <person name="Kumar K."/>
            <person name="McCouch S."/>
            <person name="Juretic N."/>
            <person name="Hoen D."/>
            <person name="Wright S."/>
            <person name="Bruskiewich R."/>
            <person name="Bureau T."/>
            <person name="Miyao A."/>
            <person name="Hirochika H."/>
            <person name="Nishikawa T."/>
            <person name="Kadowaki K."/>
            <person name="Sugiura M."/>
            <person name="Burr B."/>
            <person name="Sasaki T."/>
        </authorList>
    </citation>
    <scope>NUCLEOTIDE SEQUENCE [LARGE SCALE GENOMIC DNA]</scope>
    <source>
        <strain evidence="3">cv. Nipponbare</strain>
    </source>
</reference>
<organism evidence="2 3">
    <name type="scientific">Oryza sativa subsp. japonica</name>
    <name type="common">Rice</name>
    <dbReference type="NCBI Taxonomy" id="39947"/>
    <lineage>
        <taxon>Eukaryota</taxon>
        <taxon>Viridiplantae</taxon>
        <taxon>Streptophyta</taxon>
        <taxon>Embryophyta</taxon>
        <taxon>Tracheophyta</taxon>
        <taxon>Spermatophyta</taxon>
        <taxon>Magnoliopsida</taxon>
        <taxon>Liliopsida</taxon>
        <taxon>Poales</taxon>
        <taxon>Poaceae</taxon>
        <taxon>BOP clade</taxon>
        <taxon>Oryzoideae</taxon>
        <taxon>Oryzeae</taxon>
        <taxon>Oryzinae</taxon>
        <taxon>Oryza</taxon>
        <taxon>Oryza sativa</taxon>
    </lineage>
</organism>
<evidence type="ECO:0000313" key="2">
    <source>
        <dbReference type="EMBL" id="BAH93585.1"/>
    </source>
</evidence>
<gene>
    <name evidence="2" type="ordered locus">Os06g0571201</name>
</gene>
<dbReference type="KEGG" id="dosa:Os06g0571201"/>
<proteinExistence type="predicted"/>
<reference evidence="3" key="2">
    <citation type="journal article" date="2008" name="Nucleic Acids Res.">
        <title>The rice annotation project database (RAP-DB): 2008 update.</title>
        <authorList>
            <consortium name="The rice annotation project (RAP)"/>
        </authorList>
    </citation>
    <scope>GENOME REANNOTATION</scope>
    <source>
        <strain evidence="3">cv. Nipponbare</strain>
    </source>
</reference>
<dbReference type="AlphaFoldDB" id="C7J3C2"/>
<evidence type="ECO:0000256" key="1">
    <source>
        <dbReference type="SAM" id="MobiDB-lite"/>
    </source>
</evidence>
<feature type="region of interest" description="Disordered" evidence="1">
    <location>
        <begin position="1"/>
        <end position="32"/>
    </location>
</feature>
<accession>C7J3C2</accession>
<protein>
    <submittedName>
        <fullName evidence="2">Os06g0571201 protein</fullName>
    </submittedName>
</protein>
<name>C7J3C2_ORYSJ</name>
<evidence type="ECO:0000313" key="3">
    <source>
        <dbReference type="Proteomes" id="UP000000763"/>
    </source>
</evidence>
<dbReference type="Proteomes" id="UP000000763">
    <property type="component" value="Chromosome 6"/>
</dbReference>
<sequence length="32" mass="3420">MAMFGGNGIPSNVQSSWNFSQHPAGKPFKPTV</sequence>
<dbReference type="EMBL" id="AP008212">
    <property type="protein sequence ID" value="BAH93585.1"/>
    <property type="molecule type" value="Genomic_DNA"/>
</dbReference>
<feature type="compositionally biased region" description="Polar residues" evidence="1">
    <location>
        <begin position="9"/>
        <end position="21"/>
    </location>
</feature>